<dbReference type="InterPro" id="IPR036161">
    <property type="entry name" value="RPB6/omega-like_sf"/>
</dbReference>
<evidence type="ECO:0000256" key="3">
    <source>
        <dbReference type="ARBA" id="ARBA00022491"/>
    </source>
</evidence>
<keyword evidence="7" id="KW-0862">Zinc</keyword>
<dbReference type="SUPFAM" id="SSF63562">
    <property type="entry name" value="RPB6/omega subunit-like"/>
    <property type="match status" value="1"/>
</dbReference>
<dbReference type="GO" id="GO:0006351">
    <property type="term" value="P:DNA-templated transcription"/>
    <property type="evidence" value="ECO:0007669"/>
    <property type="project" value="InterPro"/>
</dbReference>
<dbReference type="PROSITE" id="PS50157">
    <property type="entry name" value="ZINC_FINGER_C2H2_2"/>
    <property type="match status" value="2"/>
</dbReference>
<dbReference type="GO" id="GO:0045944">
    <property type="term" value="P:positive regulation of transcription by RNA polymerase II"/>
    <property type="evidence" value="ECO:0007669"/>
    <property type="project" value="TreeGrafter"/>
</dbReference>
<keyword evidence="3" id="KW-0678">Repressor</keyword>
<organism evidence="14 15">
    <name type="scientific">Malassezia caprae</name>
    <dbReference type="NCBI Taxonomy" id="1381934"/>
    <lineage>
        <taxon>Eukaryota</taxon>
        <taxon>Fungi</taxon>
        <taxon>Dikarya</taxon>
        <taxon>Basidiomycota</taxon>
        <taxon>Ustilaginomycotina</taxon>
        <taxon>Malasseziomycetes</taxon>
        <taxon>Malasseziales</taxon>
        <taxon>Malasseziaceae</taxon>
        <taxon>Malassezia</taxon>
    </lineage>
</organism>
<evidence type="ECO:0000256" key="7">
    <source>
        <dbReference type="ARBA" id="ARBA00022833"/>
    </source>
</evidence>
<keyword evidence="9" id="KW-0539">Nucleus</keyword>
<feature type="region of interest" description="Disordered" evidence="12">
    <location>
        <begin position="194"/>
        <end position="282"/>
    </location>
</feature>
<dbReference type="GO" id="GO:0003899">
    <property type="term" value="F:DNA-directed RNA polymerase activity"/>
    <property type="evidence" value="ECO:0007669"/>
    <property type="project" value="InterPro"/>
</dbReference>
<evidence type="ECO:0000313" key="14">
    <source>
        <dbReference type="EMBL" id="WFD20387.1"/>
    </source>
</evidence>
<protein>
    <recommendedName>
        <fullName evidence="13">C2H2-type domain-containing protein</fullName>
    </recommendedName>
</protein>
<feature type="domain" description="C2H2-type" evidence="13">
    <location>
        <begin position="181"/>
        <end position="208"/>
    </location>
</feature>
<dbReference type="AlphaFoldDB" id="A0AAF0ED76"/>
<name>A0AAF0ED76_9BASI</name>
<dbReference type="GO" id="GO:0000428">
    <property type="term" value="C:DNA-directed RNA polymerase complex"/>
    <property type="evidence" value="ECO:0007669"/>
    <property type="project" value="UniProtKB-KW"/>
</dbReference>
<evidence type="ECO:0000256" key="5">
    <source>
        <dbReference type="ARBA" id="ARBA00022737"/>
    </source>
</evidence>
<evidence type="ECO:0000256" key="9">
    <source>
        <dbReference type="ARBA" id="ARBA00023242"/>
    </source>
</evidence>
<feature type="compositionally biased region" description="Low complexity" evidence="12">
    <location>
        <begin position="254"/>
        <end position="267"/>
    </location>
</feature>
<dbReference type="InterPro" id="IPR013087">
    <property type="entry name" value="Znf_C2H2_type"/>
</dbReference>
<reference evidence="14" key="1">
    <citation type="submission" date="2023-03" db="EMBL/GenBank/DDBJ databases">
        <title>Mating type loci evolution in Malassezia.</title>
        <authorList>
            <person name="Coelho M.A."/>
        </authorList>
    </citation>
    <scope>NUCLEOTIDE SEQUENCE</scope>
    <source>
        <strain evidence="14">CBS 10434</strain>
    </source>
</reference>
<feature type="compositionally biased region" description="Basic and acidic residues" evidence="12">
    <location>
        <begin position="1"/>
        <end position="12"/>
    </location>
</feature>
<dbReference type="InterPro" id="IPR020708">
    <property type="entry name" value="DNA-dir_RNA_polK_14-18kDa_CS"/>
</dbReference>
<dbReference type="EMBL" id="CP119912">
    <property type="protein sequence ID" value="WFD20387.1"/>
    <property type="molecule type" value="Genomic_DNA"/>
</dbReference>
<proteinExistence type="inferred from homology"/>
<feature type="region of interest" description="Disordered" evidence="12">
    <location>
        <begin position="512"/>
        <end position="540"/>
    </location>
</feature>
<dbReference type="PANTHER" id="PTHR47257:SF1">
    <property type="entry name" value="PH-RESPONSE TRANSCRIPTION FACTOR PACC_RIM101"/>
    <property type="match status" value="1"/>
</dbReference>
<dbReference type="PROSITE" id="PS00028">
    <property type="entry name" value="ZINC_FINGER_C2H2_1"/>
    <property type="match status" value="2"/>
</dbReference>
<evidence type="ECO:0000313" key="15">
    <source>
        <dbReference type="Proteomes" id="UP001220961"/>
    </source>
</evidence>
<evidence type="ECO:0000256" key="2">
    <source>
        <dbReference type="ARBA" id="ARBA00022478"/>
    </source>
</evidence>
<keyword evidence="2" id="KW-0240">DNA-directed RNA polymerase</keyword>
<dbReference type="GO" id="GO:0005634">
    <property type="term" value="C:nucleus"/>
    <property type="evidence" value="ECO:0007669"/>
    <property type="project" value="UniProtKB-SubCell"/>
</dbReference>
<feature type="region of interest" description="Disordered" evidence="12">
    <location>
        <begin position="1"/>
        <end position="72"/>
    </location>
</feature>
<dbReference type="SMART" id="SM01409">
    <property type="entry name" value="RNA_pol_Rpb6"/>
    <property type="match status" value="1"/>
</dbReference>
<dbReference type="SMART" id="SM00355">
    <property type="entry name" value="ZnF_C2H2"/>
    <property type="match status" value="2"/>
</dbReference>
<feature type="region of interest" description="Disordered" evidence="12">
    <location>
        <begin position="600"/>
        <end position="636"/>
    </location>
</feature>
<evidence type="ECO:0000256" key="8">
    <source>
        <dbReference type="ARBA" id="ARBA00023163"/>
    </source>
</evidence>
<dbReference type="NCBIfam" id="NF002208">
    <property type="entry name" value="PRK01099.1-3"/>
    <property type="match status" value="1"/>
</dbReference>
<dbReference type="GO" id="GO:0008270">
    <property type="term" value="F:zinc ion binding"/>
    <property type="evidence" value="ECO:0007669"/>
    <property type="project" value="UniProtKB-KW"/>
</dbReference>
<dbReference type="SUPFAM" id="SSF57667">
    <property type="entry name" value="beta-beta-alpha zinc fingers"/>
    <property type="match status" value="1"/>
</dbReference>
<feature type="compositionally biased region" description="Polar residues" evidence="12">
    <location>
        <begin position="219"/>
        <end position="232"/>
    </location>
</feature>
<evidence type="ECO:0000256" key="1">
    <source>
        <dbReference type="ARBA" id="ARBA00004123"/>
    </source>
</evidence>
<dbReference type="PANTHER" id="PTHR47257">
    <property type="entry name" value="PH-RESPONSE TRANSCRIPTION FACTOR PACC/RIM101"/>
    <property type="match status" value="1"/>
</dbReference>
<evidence type="ECO:0000256" key="10">
    <source>
        <dbReference type="ARBA" id="ARBA00038089"/>
    </source>
</evidence>
<dbReference type="PROSITE" id="PS01111">
    <property type="entry name" value="RNA_POL_K_14KD"/>
    <property type="match status" value="1"/>
</dbReference>
<keyword evidence="8" id="KW-0804">Transcription</keyword>
<evidence type="ECO:0000256" key="6">
    <source>
        <dbReference type="ARBA" id="ARBA00022771"/>
    </source>
</evidence>
<feature type="domain" description="C2H2-type" evidence="13">
    <location>
        <begin position="151"/>
        <end position="180"/>
    </location>
</feature>
<dbReference type="GO" id="GO:0003677">
    <property type="term" value="F:DNA binding"/>
    <property type="evidence" value="ECO:0007669"/>
    <property type="project" value="InterPro"/>
</dbReference>
<feature type="compositionally biased region" description="Acidic residues" evidence="12">
    <location>
        <begin position="13"/>
        <end position="42"/>
    </location>
</feature>
<dbReference type="Pfam" id="PF00096">
    <property type="entry name" value="zf-C2H2"/>
    <property type="match status" value="1"/>
</dbReference>
<keyword evidence="6 11" id="KW-0863">Zinc-finger</keyword>
<dbReference type="Pfam" id="PF01192">
    <property type="entry name" value="RNA_pol_Rpb6"/>
    <property type="match status" value="1"/>
</dbReference>
<keyword evidence="4" id="KW-0479">Metal-binding</keyword>
<evidence type="ECO:0000259" key="13">
    <source>
        <dbReference type="PROSITE" id="PS50157"/>
    </source>
</evidence>
<feature type="compositionally biased region" description="Pro residues" evidence="12">
    <location>
        <begin position="609"/>
        <end position="621"/>
    </location>
</feature>
<comment type="similarity">
    <text evidence="10">Belongs to the pacC/RIM101 family.</text>
</comment>
<dbReference type="Gene3D" id="3.90.940.10">
    <property type="match status" value="1"/>
</dbReference>
<dbReference type="InterPro" id="IPR006110">
    <property type="entry name" value="Pol_omega/Rpo6/RPB6"/>
</dbReference>
<evidence type="ECO:0000256" key="12">
    <source>
        <dbReference type="SAM" id="MobiDB-lite"/>
    </source>
</evidence>
<evidence type="ECO:0000256" key="11">
    <source>
        <dbReference type="PROSITE-ProRule" id="PRU00042"/>
    </source>
</evidence>
<sequence>MDLDDAGVHEEGFYSDEPEFQEGDIDDPLNEGEAGDDMDQYGDDQMVHSSAGGAVPPHKGGAGKPNEERITTPYMTKYEKARILGTRALQISMNAPVLVPTEGEMDPLAIAQKELAAKKIPLLAESAKEEVLYRHLCDDHVGRISKNNLCLTCSWNNCGASYGKRDHITSHIRIHTPLKPFSCTICGKSFKRSQDLKKHGRTHGPVGPSGTAAGKGTTAPVSPLSSEFQRSPAQKREVLLAPEMSDSMPTPTFSVGSSRASQSPSSSPHNLAFDPFKTDKGDQADMRMAEPMYPSLPRYPMPANYHTYPAAPLPTEAPISYPQLQGMPDTRYGPPASESAKRPRSSVDDFWNDVRRKRLQPTYDPAMMDRLDMLLYPQVNQGVGDLDSLLNDSVNYINSTVPVDTRSLGMPTPRASLADMNAWLLQLGSNLSRQGRQEAPPLSMDSGMPPGPALDFGQNLSQWGLTNIPGIDMVPDLAQTTSEPSWMAPQFAPMDRGHQPVYRQVLPLTRAPPISSARDEDMDEDEADKTSEIPAAAPSADSLRVLAPGASSRDRHMNLVLNLLLALNQRVYVDPHTGHKMPISRQGSWASYRRSPGRLWSSSTWRSSPAPPPAPLPPAMRPLPASREARQGALPSIAQLLNDVDMD</sequence>
<dbReference type="FunFam" id="3.30.160.60:FF:002343">
    <property type="entry name" value="Zinc finger protein 33A"/>
    <property type="match status" value="1"/>
</dbReference>
<dbReference type="Proteomes" id="UP001220961">
    <property type="component" value="Chromosome 5"/>
</dbReference>
<accession>A0AAF0ED76</accession>
<dbReference type="Gene3D" id="3.30.160.60">
    <property type="entry name" value="Classic Zinc Finger"/>
    <property type="match status" value="2"/>
</dbReference>
<gene>
    <name evidence="14" type="ORF">MCAP1_002631</name>
</gene>
<dbReference type="InterPro" id="IPR036236">
    <property type="entry name" value="Znf_C2H2_sf"/>
</dbReference>
<keyword evidence="15" id="KW-1185">Reference proteome</keyword>
<evidence type="ECO:0000256" key="4">
    <source>
        <dbReference type="ARBA" id="ARBA00022723"/>
    </source>
</evidence>
<dbReference type="InterPro" id="IPR050806">
    <property type="entry name" value="pacC/RIM101"/>
</dbReference>
<comment type="subcellular location">
    <subcellularLocation>
        <location evidence="1">Nucleus</location>
    </subcellularLocation>
</comment>
<keyword evidence="5" id="KW-0677">Repeat</keyword>
<feature type="region of interest" description="Disordered" evidence="12">
    <location>
        <begin position="324"/>
        <end position="346"/>
    </location>
</feature>